<reference evidence="2" key="1">
    <citation type="journal article" date="2022" name="Int. J. Mol. Sci.">
        <title>Draft Genome of Tanacetum Coccineum: Genomic Comparison of Closely Related Tanacetum-Family Plants.</title>
        <authorList>
            <person name="Yamashiro T."/>
            <person name="Shiraishi A."/>
            <person name="Nakayama K."/>
            <person name="Satake H."/>
        </authorList>
    </citation>
    <scope>NUCLEOTIDE SEQUENCE</scope>
</reference>
<keyword evidence="3" id="KW-1185">Reference proteome</keyword>
<sequence>FKVDIQKAYDMVDWDFLREVLVGFGFIVDKRGLRQGDPLSPYLFTLVMEILTLMLHRRVRDTSLYTYHRYCSILKLINLFFADDLFLFAHGDVGFVSIIKDALEEFKDASGLILSLL</sequence>
<dbReference type="Pfam" id="PF00078">
    <property type="entry name" value="RVT_1"/>
    <property type="match status" value="1"/>
</dbReference>
<dbReference type="GO" id="GO:0003964">
    <property type="term" value="F:RNA-directed DNA polymerase activity"/>
    <property type="evidence" value="ECO:0007669"/>
    <property type="project" value="UniProtKB-KW"/>
</dbReference>
<comment type="caution">
    <text evidence="2">The sequence shown here is derived from an EMBL/GenBank/DDBJ whole genome shotgun (WGS) entry which is preliminary data.</text>
</comment>
<dbReference type="PROSITE" id="PS50878">
    <property type="entry name" value="RT_POL"/>
    <property type="match status" value="1"/>
</dbReference>
<reference evidence="2" key="2">
    <citation type="submission" date="2022-01" db="EMBL/GenBank/DDBJ databases">
        <authorList>
            <person name="Yamashiro T."/>
            <person name="Shiraishi A."/>
            <person name="Satake H."/>
            <person name="Nakayama K."/>
        </authorList>
    </citation>
    <scope>NUCLEOTIDE SEQUENCE</scope>
</reference>
<evidence type="ECO:0000313" key="2">
    <source>
        <dbReference type="EMBL" id="GJU00790.1"/>
    </source>
</evidence>
<proteinExistence type="predicted"/>
<gene>
    <name evidence="2" type="ORF">Tco_1111128</name>
</gene>
<feature type="non-terminal residue" evidence="2">
    <location>
        <position position="1"/>
    </location>
</feature>
<dbReference type="SUPFAM" id="SSF56672">
    <property type="entry name" value="DNA/RNA polymerases"/>
    <property type="match status" value="1"/>
</dbReference>
<dbReference type="Proteomes" id="UP001151760">
    <property type="component" value="Unassembled WGS sequence"/>
</dbReference>
<evidence type="ECO:0000313" key="3">
    <source>
        <dbReference type="Proteomes" id="UP001151760"/>
    </source>
</evidence>
<dbReference type="EMBL" id="BQNB010020899">
    <property type="protein sequence ID" value="GJU00790.1"/>
    <property type="molecule type" value="Genomic_DNA"/>
</dbReference>
<name>A0ABQ5IM76_9ASTR</name>
<protein>
    <submittedName>
        <fullName evidence="2">Reverse transcriptase domain, reverse transcriptase zinc-binding domain protein</fullName>
    </submittedName>
</protein>
<feature type="domain" description="Reverse transcriptase" evidence="1">
    <location>
        <begin position="1"/>
        <end position="117"/>
    </location>
</feature>
<dbReference type="InterPro" id="IPR043502">
    <property type="entry name" value="DNA/RNA_pol_sf"/>
</dbReference>
<evidence type="ECO:0000259" key="1">
    <source>
        <dbReference type="PROSITE" id="PS50878"/>
    </source>
</evidence>
<keyword evidence="2" id="KW-0808">Transferase</keyword>
<keyword evidence="2" id="KW-0548">Nucleotidyltransferase</keyword>
<accession>A0ABQ5IM76</accession>
<organism evidence="2 3">
    <name type="scientific">Tanacetum coccineum</name>
    <dbReference type="NCBI Taxonomy" id="301880"/>
    <lineage>
        <taxon>Eukaryota</taxon>
        <taxon>Viridiplantae</taxon>
        <taxon>Streptophyta</taxon>
        <taxon>Embryophyta</taxon>
        <taxon>Tracheophyta</taxon>
        <taxon>Spermatophyta</taxon>
        <taxon>Magnoliopsida</taxon>
        <taxon>eudicotyledons</taxon>
        <taxon>Gunneridae</taxon>
        <taxon>Pentapetalae</taxon>
        <taxon>asterids</taxon>
        <taxon>campanulids</taxon>
        <taxon>Asterales</taxon>
        <taxon>Asteraceae</taxon>
        <taxon>Asteroideae</taxon>
        <taxon>Anthemideae</taxon>
        <taxon>Anthemidinae</taxon>
        <taxon>Tanacetum</taxon>
    </lineage>
</organism>
<keyword evidence="2" id="KW-0695">RNA-directed DNA polymerase</keyword>
<dbReference type="InterPro" id="IPR000477">
    <property type="entry name" value="RT_dom"/>
</dbReference>